<sequence length="501" mass="57915">MKKISVILVLVLMLNPFIVYAKVNNAGFEGGIHKNEMDYKKTKQYKEVIFLTGEPILLEGTVAIKIKDKKLQYKYELSSKDGQVTLERDIELERIIDQSSHPSQIVEVNNILDYDEEIVIKSGRNKTTYTLVDYQFHNSTIDDCEPVVAFYSGNWVGTKTYSINKDKGQVVVEITGNIYGYDHYWGATETQKIHKDINYTLNSGDTTLEWSGYADIDVSFNRTKNIEYFENAAYLSSFDGGYTLTEKEETIMEYKYDLPYLDKTDQEQERVVAKLRNKGNGVERFETHPTQKKMYIPKFEDIKGYWAEKDIKKLAGLQIIDTNNKYFGGNLPIERQEFAKWIAKAVNLVKEEKKPKRSYVKPEINPPVFSDVTKENPDYEYIKAIKEKGIMNGIGNNKFMPKGNLTRAQAVTIIIRALGIERLAPNPPFTTRFRDDEKIPKWAKKAIYVAQQIGLAEGSPEGYFYPNDYMTRAEAAVFLNRFISYLQEDFKTYYRDMILGY</sequence>
<dbReference type="InterPro" id="IPR001119">
    <property type="entry name" value="SLH_dom"/>
</dbReference>
<feature type="signal peptide" evidence="1">
    <location>
        <begin position="1"/>
        <end position="21"/>
    </location>
</feature>
<dbReference type="STRING" id="1156417.Y919_03130"/>
<accession>A0A096CWN9</accession>
<dbReference type="Pfam" id="PF00395">
    <property type="entry name" value="SLH"/>
    <property type="match status" value="3"/>
</dbReference>
<dbReference type="PROSITE" id="PS51272">
    <property type="entry name" value="SLH"/>
    <property type="match status" value="3"/>
</dbReference>
<reference evidence="3 4" key="1">
    <citation type="submission" date="2013-12" db="EMBL/GenBank/DDBJ databases">
        <title>Draft genome sequence of Caloranaerobacter sp. H53214.</title>
        <authorList>
            <person name="Jiang L.J."/>
            <person name="Shao Z.Z."/>
            <person name="Long M.N."/>
        </authorList>
    </citation>
    <scope>NUCLEOTIDE SEQUENCE [LARGE SCALE GENOMIC DNA]</scope>
    <source>
        <strain evidence="3 4">H53214</strain>
    </source>
</reference>
<dbReference type="PANTHER" id="PTHR43308:SF5">
    <property type="entry name" value="S-LAYER PROTEIN _ PEPTIDOGLYCAN ENDO-BETA-N-ACETYLGLUCOSAMINIDASE"/>
    <property type="match status" value="1"/>
</dbReference>
<dbReference type="RefSeq" id="WP_035162330.1">
    <property type="nucleotide sequence ID" value="NZ_AZTB01000009.1"/>
</dbReference>
<name>A0A096CWN9_9FIRM</name>
<organism evidence="3 4">
    <name type="scientific">Caloranaerobacter azorensis H53214</name>
    <dbReference type="NCBI Taxonomy" id="1156417"/>
    <lineage>
        <taxon>Bacteria</taxon>
        <taxon>Bacillati</taxon>
        <taxon>Bacillota</taxon>
        <taxon>Tissierellia</taxon>
        <taxon>Tissierellales</taxon>
        <taxon>Thermohalobacteraceae</taxon>
        <taxon>Caloranaerobacter</taxon>
    </lineage>
</organism>
<evidence type="ECO:0000313" key="3">
    <source>
        <dbReference type="EMBL" id="KGG80979.1"/>
    </source>
</evidence>
<evidence type="ECO:0000259" key="2">
    <source>
        <dbReference type="PROSITE" id="PS51272"/>
    </source>
</evidence>
<comment type="caution">
    <text evidence="3">The sequence shown here is derived from an EMBL/GenBank/DDBJ whole genome shotgun (WGS) entry which is preliminary data.</text>
</comment>
<evidence type="ECO:0000256" key="1">
    <source>
        <dbReference type="SAM" id="SignalP"/>
    </source>
</evidence>
<dbReference type="Proteomes" id="UP000029622">
    <property type="component" value="Unassembled WGS sequence"/>
</dbReference>
<dbReference type="AlphaFoldDB" id="A0A096CWN9"/>
<dbReference type="EMBL" id="AZTB01000009">
    <property type="protein sequence ID" value="KGG80979.1"/>
    <property type="molecule type" value="Genomic_DNA"/>
</dbReference>
<proteinExistence type="predicted"/>
<protein>
    <submittedName>
        <fullName evidence="3">S-layer protein</fullName>
    </submittedName>
</protein>
<feature type="chain" id="PRO_5001918862" evidence="1">
    <location>
        <begin position="22"/>
        <end position="501"/>
    </location>
</feature>
<dbReference type="InterPro" id="IPR051465">
    <property type="entry name" value="Cell_Envelope_Struct_Comp"/>
</dbReference>
<evidence type="ECO:0000313" key="4">
    <source>
        <dbReference type="Proteomes" id="UP000029622"/>
    </source>
</evidence>
<feature type="domain" description="SLH" evidence="2">
    <location>
        <begin position="365"/>
        <end position="428"/>
    </location>
</feature>
<gene>
    <name evidence="3" type="ORF">Y919_03130</name>
</gene>
<dbReference type="PANTHER" id="PTHR43308">
    <property type="entry name" value="OUTER MEMBRANE PROTEIN ALPHA-RELATED"/>
    <property type="match status" value="1"/>
</dbReference>
<feature type="domain" description="SLH" evidence="2">
    <location>
        <begin position="430"/>
        <end position="493"/>
    </location>
</feature>
<feature type="domain" description="SLH" evidence="2">
    <location>
        <begin position="294"/>
        <end position="356"/>
    </location>
</feature>
<keyword evidence="1" id="KW-0732">Signal</keyword>